<dbReference type="Proteomes" id="UP001652621">
    <property type="component" value="Unplaced"/>
</dbReference>
<dbReference type="PROSITE" id="PS50191">
    <property type="entry name" value="CRAL_TRIO"/>
    <property type="match status" value="2"/>
</dbReference>
<dbReference type="PRINTS" id="PR00180">
    <property type="entry name" value="CRETINALDHBP"/>
</dbReference>
<evidence type="ECO:0000313" key="3">
    <source>
        <dbReference type="RefSeq" id="XP_058983541.1"/>
    </source>
</evidence>
<dbReference type="SUPFAM" id="SSF52087">
    <property type="entry name" value="CRAL/TRIO domain"/>
    <property type="match status" value="2"/>
</dbReference>
<protein>
    <submittedName>
        <fullName evidence="3">Uncharacterized protein LOC101899148</fullName>
    </submittedName>
</protein>
<dbReference type="SUPFAM" id="SSF46938">
    <property type="entry name" value="CRAL/TRIO N-terminal domain"/>
    <property type="match status" value="2"/>
</dbReference>
<dbReference type="PANTHER" id="PTHR10174:SF216">
    <property type="entry name" value="CRAL-TRIO DOMAIN-CONTAINING PROTEIN-RELATED"/>
    <property type="match status" value="1"/>
</dbReference>
<dbReference type="Gene3D" id="1.20.5.1200">
    <property type="entry name" value="Alpha-tocopherol transfer"/>
    <property type="match status" value="2"/>
</dbReference>
<dbReference type="PANTHER" id="PTHR10174">
    <property type="entry name" value="ALPHA-TOCOPHEROL TRANSFER PROTEIN-RELATED"/>
    <property type="match status" value="1"/>
</dbReference>
<sequence length="623" mass="71780">MVEIKPFDSALQKIATEELNEVPSRIAEDLESFKLWIEQQPHLKARTDDQFLIQFLRGCKYSMERAKVKIDLYYTLKTKFPQMFGVYDVDDRQLRRMCRLGCFLPLPQPLNDNGCRLIVGHFNYSPNDFTLEEIIHPGIAISELMFIDDPYACVSGIMSIIDMSKVTMAHLLQASPLFLKTTVTYVEKSLPLRIKAIYFVNVPSMAHSFFKMLLPIFSEKLRQRIILCANVEELKQHIPLKYLPEYYGGANGSMEDHIKAMNAKLDEYREYFKENAKYGTDESLRLGKSSAGDDLFGCGGSFRKLEVDFIDNIKMKNFSTLNEELQKIANEELGEVPSRIHEDLAAIRLWLQHQPHLKYRDDDQFLLQFLRGSKYSMEKAKTKLDLYYSLKSKYPEMLNLCNVDDERFRQVCKLGTFLALPNPVNGVGPRIVLGRYCYPTNKYSVEDIFRPACALHEILLAQDPYACICGIVYIVDFKEATASHFLQMTPNFCKKLVSFLEKSMPLRIKSVYYINTSGAAQQFFKILFPFFSQKLRERVHVMGDDLTEMLKDLSPQCLPKDYGGNLPSLEELVLDFNKKWDSCREFFQENVNCGTDETLRPGKPLDIDGLFGVGGSFRQLIVD</sequence>
<organism evidence="2 3">
    <name type="scientific">Musca domestica</name>
    <name type="common">House fly</name>
    <dbReference type="NCBI Taxonomy" id="7370"/>
    <lineage>
        <taxon>Eukaryota</taxon>
        <taxon>Metazoa</taxon>
        <taxon>Ecdysozoa</taxon>
        <taxon>Arthropoda</taxon>
        <taxon>Hexapoda</taxon>
        <taxon>Insecta</taxon>
        <taxon>Pterygota</taxon>
        <taxon>Neoptera</taxon>
        <taxon>Endopterygota</taxon>
        <taxon>Diptera</taxon>
        <taxon>Brachycera</taxon>
        <taxon>Muscomorpha</taxon>
        <taxon>Muscoidea</taxon>
        <taxon>Muscidae</taxon>
        <taxon>Musca</taxon>
    </lineage>
</organism>
<dbReference type="SMART" id="SM01100">
    <property type="entry name" value="CRAL_TRIO_N"/>
    <property type="match status" value="2"/>
</dbReference>
<dbReference type="RefSeq" id="XP_058983541.1">
    <property type="nucleotide sequence ID" value="XM_059127558.1"/>
</dbReference>
<dbReference type="InterPro" id="IPR036273">
    <property type="entry name" value="CRAL/TRIO_N_dom_sf"/>
</dbReference>
<accession>A0ABM3VCP0</accession>
<gene>
    <name evidence="3" type="primary">LOC101899148</name>
</gene>
<dbReference type="SMART" id="SM00516">
    <property type="entry name" value="SEC14"/>
    <property type="match status" value="2"/>
</dbReference>
<feature type="domain" description="CRAL-TRIO" evidence="1">
    <location>
        <begin position="474"/>
        <end position="570"/>
    </location>
</feature>
<dbReference type="InterPro" id="IPR001251">
    <property type="entry name" value="CRAL-TRIO_dom"/>
</dbReference>
<dbReference type="InterPro" id="IPR011074">
    <property type="entry name" value="CRAL/TRIO_N_dom"/>
</dbReference>
<keyword evidence="2" id="KW-1185">Reference proteome</keyword>
<dbReference type="InterPro" id="IPR036865">
    <property type="entry name" value="CRAL-TRIO_dom_sf"/>
</dbReference>
<evidence type="ECO:0000259" key="1">
    <source>
        <dbReference type="PROSITE" id="PS50191"/>
    </source>
</evidence>
<evidence type="ECO:0000313" key="2">
    <source>
        <dbReference type="Proteomes" id="UP001652621"/>
    </source>
</evidence>
<feature type="domain" description="CRAL-TRIO" evidence="1">
    <location>
        <begin position="117"/>
        <end position="255"/>
    </location>
</feature>
<reference evidence="3" key="1">
    <citation type="submission" date="2025-08" db="UniProtKB">
        <authorList>
            <consortium name="RefSeq"/>
        </authorList>
    </citation>
    <scope>IDENTIFICATION</scope>
    <source>
        <strain evidence="3">Aabys</strain>
        <tissue evidence="3">Whole body</tissue>
    </source>
</reference>
<dbReference type="Gene3D" id="3.40.525.10">
    <property type="entry name" value="CRAL-TRIO lipid binding domain"/>
    <property type="match status" value="2"/>
</dbReference>
<dbReference type="GeneID" id="101899148"/>
<dbReference type="CDD" id="cd00170">
    <property type="entry name" value="SEC14"/>
    <property type="match status" value="2"/>
</dbReference>
<dbReference type="Gene3D" id="1.10.8.20">
    <property type="entry name" value="N-terminal domain of phosphatidylinositol transfer protein sec14p"/>
    <property type="match status" value="2"/>
</dbReference>
<dbReference type="Pfam" id="PF00650">
    <property type="entry name" value="CRAL_TRIO"/>
    <property type="match status" value="2"/>
</dbReference>
<name>A0ABM3VCP0_MUSDO</name>
<proteinExistence type="predicted"/>